<organism evidence="2 3">
    <name type="scientific">Tectimicrobiota bacterium</name>
    <dbReference type="NCBI Taxonomy" id="2528274"/>
    <lineage>
        <taxon>Bacteria</taxon>
        <taxon>Pseudomonadati</taxon>
        <taxon>Nitrospinota/Tectimicrobiota group</taxon>
        <taxon>Candidatus Tectimicrobiota</taxon>
    </lineage>
</organism>
<dbReference type="Proteomes" id="UP000769766">
    <property type="component" value="Unassembled WGS sequence"/>
</dbReference>
<name>A0A932FWG8_UNCTE</name>
<protein>
    <recommendedName>
        <fullName evidence="4">Copper resistance protein D domain-containing protein</fullName>
    </recommendedName>
</protein>
<reference evidence="2" key="1">
    <citation type="submission" date="2020-07" db="EMBL/GenBank/DDBJ databases">
        <title>Huge and variable diversity of episymbiotic CPR bacteria and DPANN archaea in groundwater ecosystems.</title>
        <authorList>
            <person name="He C.Y."/>
            <person name="Keren R."/>
            <person name="Whittaker M."/>
            <person name="Farag I.F."/>
            <person name="Doudna J."/>
            <person name="Cate J.H.D."/>
            <person name="Banfield J.F."/>
        </authorList>
    </citation>
    <scope>NUCLEOTIDE SEQUENCE</scope>
    <source>
        <strain evidence="2">NC_groundwater_672_Ag_B-0.1um_62_36</strain>
    </source>
</reference>
<feature type="transmembrane region" description="Helical" evidence="1">
    <location>
        <begin position="137"/>
        <end position="156"/>
    </location>
</feature>
<keyword evidence="1" id="KW-0812">Transmembrane</keyword>
<dbReference type="EMBL" id="JACPRF010000192">
    <property type="protein sequence ID" value="MBI2876478.1"/>
    <property type="molecule type" value="Genomic_DNA"/>
</dbReference>
<feature type="transmembrane region" description="Helical" evidence="1">
    <location>
        <begin position="82"/>
        <end position="104"/>
    </location>
</feature>
<accession>A0A932FWG8</accession>
<sequence length="160" mass="17647">MEFVSTLTHILGLILFGGGTIWLSLLIARADGAPGGYGSSFLIGLLPRASQFMVIGILLLWASGIGRLLIWGDPGLIFLPRLYGWILLVKLLLYILIVIDGMLIEHRYLPALLRNAAIGHPDSPNESFARAWVRLKLLLRLNLLWVMVAVALGESLRFCS</sequence>
<keyword evidence="1" id="KW-1133">Transmembrane helix</keyword>
<keyword evidence="1" id="KW-0472">Membrane</keyword>
<evidence type="ECO:0000313" key="3">
    <source>
        <dbReference type="Proteomes" id="UP000769766"/>
    </source>
</evidence>
<evidence type="ECO:0000313" key="2">
    <source>
        <dbReference type="EMBL" id="MBI2876478.1"/>
    </source>
</evidence>
<gene>
    <name evidence="2" type="ORF">HYY20_06315</name>
</gene>
<feature type="transmembrane region" description="Helical" evidence="1">
    <location>
        <begin position="49"/>
        <end position="70"/>
    </location>
</feature>
<proteinExistence type="predicted"/>
<evidence type="ECO:0000256" key="1">
    <source>
        <dbReference type="SAM" id="Phobius"/>
    </source>
</evidence>
<feature type="transmembrane region" description="Helical" evidence="1">
    <location>
        <begin position="6"/>
        <end position="28"/>
    </location>
</feature>
<comment type="caution">
    <text evidence="2">The sequence shown here is derived from an EMBL/GenBank/DDBJ whole genome shotgun (WGS) entry which is preliminary data.</text>
</comment>
<dbReference type="AlphaFoldDB" id="A0A932FWG8"/>
<evidence type="ECO:0008006" key="4">
    <source>
        <dbReference type="Google" id="ProtNLM"/>
    </source>
</evidence>